<reference evidence="6 7" key="2">
    <citation type="submission" date="2023-12" db="EMBL/GenBank/DDBJ databases">
        <title>Description of an unclassified Opitutus bacterium of Verrucomicrobiota.</title>
        <authorList>
            <person name="Zhang D.-F."/>
        </authorList>
    </citation>
    <scope>NUCLEOTIDE SEQUENCE [LARGE SCALE GENOMIC DNA]</scope>
    <source>
        <strain evidence="6 7">WL0086</strain>
    </source>
</reference>
<comment type="similarity">
    <text evidence="3">Belongs to the LDH/MDH superfamily.</text>
</comment>
<dbReference type="InterPro" id="IPR001557">
    <property type="entry name" value="L-lactate/malate_DH"/>
</dbReference>
<organism evidence="6 7">
    <name type="scientific">Actomonas aquatica</name>
    <dbReference type="NCBI Taxonomy" id="2866162"/>
    <lineage>
        <taxon>Bacteria</taxon>
        <taxon>Pseudomonadati</taxon>
        <taxon>Verrucomicrobiota</taxon>
        <taxon>Opitutia</taxon>
        <taxon>Opitutales</taxon>
        <taxon>Opitutaceae</taxon>
        <taxon>Actomonas</taxon>
    </lineage>
</organism>
<keyword evidence="7" id="KW-1185">Reference proteome</keyword>
<accession>A0ABZ1C4Q9</accession>
<evidence type="ECO:0000256" key="3">
    <source>
        <dbReference type="RuleBase" id="RU003369"/>
    </source>
</evidence>
<dbReference type="PANTHER" id="PTHR43128:SF16">
    <property type="entry name" value="L-LACTATE DEHYDROGENASE"/>
    <property type="match status" value="1"/>
</dbReference>
<reference evidence="6 7" key="1">
    <citation type="submission" date="2021-08" db="EMBL/GenBank/DDBJ databases">
        <authorList>
            <person name="Zhang D."/>
            <person name="Zhang A."/>
            <person name="Wang L."/>
        </authorList>
    </citation>
    <scope>NUCLEOTIDE SEQUENCE [LARGE SCALE GENOMIC DNA]</scope>
    <source>
        <strain evidence="6 7">WL0086</strain>
    </source>
</reference>
<name>A0ABZ1C4Q9_9BACT</name>
<dbReference type="InterPro" id="IPR036291">
    <property type="entry name" value="NAD(P)-bd_dom_sf"/>
</dbReference>
<dbReference type="InterPro" id="IPR022383">
    <property type="entry name" value="Lactate/malate_DH_C"/>
</dbReference>
<dbReference type="Gene3D" id="3.40.50.720">
    <property type="entry name" value="NAD(P)-binding Rossmann-like Domain"/>
    <property type="match status" value="1"/>
</dbReference>
<dbReference type="PIRSF" id="PIRSF000102">
    <property type="entry name" value="Lac_mal_DH"/>
    <property type="match status" value="1"/>
</dbReference>
<evidence type="ECO:0000259" key="5">
    <source>
        <dbReference type="Pfam" id="PF02866"/>
    </source>
</evidence>
<dbReference type="Pfam" id="PF02866">
    <property type="entry name" value="Ldh_1_C"/>
    <property type="match status" value="1"/>
</dbReference>
<dbReference type="PRINTS" id="PR00086">
    <property type="entry name" value="LLDHDRGNASE"/>
</dbReference>
<dbReference type="EMBL" id="CP139781">
    <property type="protein sequence ID" value="WRQ86228.1"/>
    <property type="molecule type" value="Genomic_DNA"/>
</dbReference>
<dbReference type="RefSeq" id="WP_221031156.1">
    <property type="nucleotide sequence ID" value="NZ_CP139781.1"/>
</dbReference>
<keyword evidence="1 3" id="KW-0560">Oxidoreductase</keyword>
<dbReference type="PANTHER" id="PTHR43128">
    <property type="entry name" value="L-2-HYDROXYCARBOXYLATE DEHYDROGENASE (NAD(P)(+))"/>
    <property type="match status" value="1"/>
</dbReference>
<sequence length="305" mass="31882">MKVSIIGPGRVGATLAYTLALKGLASELVLVGRNRDRAAGEALDIEHAQLFLRAPLEVRGGDIADVAGSAVIAVCASAPTPTDMSDRNQLAAANVELMRELIPAAVAAAPDAKLLIVSNPVDVITWQVLQLTGLPPTQVFGTGTLIDSARFRDALSNQVGIHPADIRSYVLGEHGSSQFAAMSLAQSGAEPLEDTPERRELFKQTTDAGLQVFRLKGNTCYAVAAAAAEAIEAIVHDTCHTMPLSIRIDGHYGVEGVCLSLPVVVGAGGIERILLPPLNAEERAAFATSARRVREVIEAVGAANG</sequence>
<evidence type="ECO:0000313" key="6">
    <source>
        <dbReference type="EMBL" id="WRQ86228.1"/>
    </source>
</evidence>
<dbReference type="SUPFAM" id="SSF51735">
    <property type="entry name" value="NAD(P)-binding Rossmann-fold domains"/>
    <property type="match status" value="1"/>
</dbReference>
<dbReference type="Proteomes" id="UP000738431">
    <property type="component" value="Chromosome"/>
</dbReference>
<dbReference type="SUPFAM" id="SSF56327">
    <property type="entry name" value="LDH C-terminal domain-like"/>
    <property type="match status" value="1"/>
</dbReference>
<evidence type="ECO:0000256" key="2">
    <source>
        <dbReference type="ARBA" id="ARBA00023027"/>
    </source>
</evidence>
<evidence type="ECO:0000259" key="4">
    <source>
        <dbReference type="Pfam" id="PF00056"/>
    </source>
</evidence>
<dbReference type="InterPro" id="IPR015955">
    <property type="entry name" value="Lactate_DH/Glyco_Ohase_4_C"/>
</dbReference>
<protein>
    <recommendedName>
        <fullName evidence="8">Lactate dehydrogenase</fullName>
    </recommendedName>
</protein>
<evidence type="ECO:0000256" key="1">
    <source>
        <dbReference type="ARBA" id="ARBA00023002"/>
    </source>
</evidence>
<gene>
    <name evidence="6" type="ORF">K1X11_015540</name>
</gene>
<dbReference type="InterPro" id="IPR001236">
    <property type="entry name" value="Lactate/malate_DH_N"/>
</dbReference>
<keyword evidence="2" id="KW-0520">NAD</keyword>
<proteinExistence type="inferred from homology"/>
<dbReference type="Pfam" id="PF00056">
    <property type="entry name" value="Ldh_1_N"/>
    <property type="match status" value="1"/>
</dbReference>
<feature type="domain" description="Lactate/malate dehydrogenase N-terminal" evidence="4">
    <location>
        <begin position="1"/>
        <end position="141"/>
    </location>
</feature>
<evidence type="ECO:0000313" key="7">
    <source>
        <dbReference type="Proteomes" id="UP000738431"/>
    </source>
</evidence>
<feature type="domain" description="Lactate/malate dehydrogenase C-terminal" evidence="5">
    <location>
        <begin position="144"/>
        <end position="300"/>
    </location>
</feature>
<evidence type="ECO:0008006" key="8">
    <source>
        <dbReference type="Google" id="ProtNLM"/>
    </source>
</evidence>
<dbReference type="Gene3D" id="3.90.110.10">
    <property type="entry name" value="Lactate dehydrogenase/glycoside hydrolase, family 4, C-terminal"/>
    <property type="match status" value="1"/>
</dbReference>